<organism evidence="1 2">
    <name type="scientific">Pseudomonas kuykendallii</name>
    <dbReference type="NCBI Taxonomy" id="1007099"/>
    <lineage>
        <taxon>Bacteria</taxon>
        <taxon>Pseudomonadati</taxon>
        <taxon>Pseudomonadota</taxon>
        <taxon>Gammaproteobacteria</taxon>
        <taxon>Pseudomonadales</taxon>
        <taxon>Pseudomonadaceae</taxon>
        <taxon>Pseudomonas</taxon>
    </lineage>
</organism>
<keyword evidence="2" id="KW-1185">Reference proteome</keyword>
<evidence type="ECO:0000313" key="2">
    <source>
        <dbReference type="Proteomes" id="UP000243778"/>
    </source>
</evidence>
<dbReference type="AlphaFoldDB" id="A0A1H3EQK4"/>
<dbReference type="OrthoDB" id="8687169at2"/>
<name>A0A1H3EQK4_9PSED</name>
<evidence type="ECO:0000313" key="1">
    <source>
        <dbReference type="EMBL" id="SDX80244.1"/>
    </source>
</evidence>
<dbReference type="STRING" id="1007099.SAMN05216287_3802"/>
<protein>
    <submittedName>
        <fullName evidence="1">Uncharacterized protein</fullName>
    </submittedName>
</protein>
<gene>
    <name evidence="1" type="ORF">SAMN05216287_3802</name>
</gene>
<sequence>MSLPYENATSGDKAFAEIQKILARFGCDNYGIMQKRAEQVTLLQFEWHGRTVQVPANWGGYATTWLREHPHTSRMRCTQAEYRERAMEIAQIAVCSVLRDWVKAQVTMVECQLMTLEEVFMPHMLLPNGKRLVEHAQKLLENDR</sequence>
<dbReference type="RefSeq" id="WP_090231212.1">
    <property type="nucleotide sequence ID" value="NZ_FNNU01000006.1"/>
</dbReference>
<proteinExistence type="predicted"/>
<accession>A0A1H3EQK4</accession>
<reference evidence="2" key="1">
    <citation type="submission" date="2016-10" db="EMBL/GenBank/DDBJ databases">
        <authorList>
            <person name="Varghese N."/>
            <person name="Submissions S."/>
        </authorList>
    </citation>
    <scope>NUCLEOTIDE SEQUENCE [LARGE SCALE GENOMIC DNA]</scope>
    <source>
        <strain evidence="2">NRRL B-59562</strain>
    </source>
</reference>
<dbReference type="Proteomes" id="UP000243778">
    <property type="component" value="Unassembled WGS sequence"/>
</dbReference>
<dbReference type="EMBL" id="FNNU01000006">
    <property type="protein sequence ID" value="SDX80244.1"/>
    <property type="molecule type" value="Genomic_DNA"/>
</dbReference>